<name>A0A834U8N5_VESPE</name>
<protein>
    <submittedName>
        <fullName evidence="1">Uncharacterized protein</fullName>
    </submittedName>
</protein>
<sequence>MQPVTFVRVYRSFTTIFEREDYKMERKKFILLYEIFKKKRSNHLGLFDEEGCANENPVPEMPTRTGTSFYENSPCTTFFLGGRSGSTEEAITKSLLALSRKENFVKLVILLQSSLSALSRSIERSGRLIEIHKVPRYHETKRDTKYARPLTALILKASPVFLV</sequence>
<evidence type="ECO:0000313" key="2">
    <source>
        <dbReference type="Proteomes" id="UP000600918"/>
    </source>
</evidence>
<evidence type="ECO:0000313" key="1">
    <source>
        <dbReference type="EMBL" id="KAF7422028.1"/>
    </source>
</evidence>
<organism evidence="1 2">
    <name type="scientific">Vespula pensylvanica</name>
    <name type="common">Western yellow jacket</name>
    <name type="synonym">Wasp</name>
    <dbReference type="NCBI Taxonomy" id="30213"/>
    <lineage>
        <taxon>Eukaryota</taxon>
        <taxon>Metazoa</taxon>
        <taxon>Ecdysozoa</taxon>
        <taxon>Arthropoda</taxon>
        <taxon>Hexapoda</taxon>
        <taxon>Insecta</taxon>
        <taxon>Pterygota</taxon>
        <taxon>Neoptera</taxon>
        <taxon>Endopterygota</taxon>
        <taxon>Hymenoptera</taxon>
        <taxon>Apocrita</taxon>
        <taxon>Aculeata</taxon>
        <taxon>Vespoidea</taxon>
        <taxon>Vespidae</taxon>
        <taxon>Vespinae</taxon>
        <taxon>Vespula</taxon>
    </lineage>
</organism>
<keyword evidence="2" id="KW-1185">Reference proteome</keyword>
<comment type="caution">
    <text evidence="1">The sequence shown here is derived from an EMBL/GenBank/DDBJ whole genome shotgun (WGS) entry which is preliminary data.</text>
</comment>
<gene>
    <name evidence="1" type="ORF">H0235_009864</name>
</gene>
<dbReference type="AlphaFoldDB" id="A0A834U8N5"/>
<reference evidence="1" key="1">
    <citation type="journal article" date="2020" name="G3 (Bethesda)">
        <title>High-Quality Assemblies for Three Invasive Social Wasps from the &lt;i&gt;Vespula&lt;/i&gt; Genus.</title>
        <authorList>
            <person name="Harrop T.W.R."/>
            <person name="Guhlin J."/>
            <person name="McLaughlin G.M."/>
            <person name="Permina E."/>
            <person name="Stockwell P."/>
            <person name="Gilligan J."/>
            <person name="Le Lec M.F."/>
            <person name="Gruber M.A.M."/>
            <person name="Quinn O."/>
            <person name="Lovegrove M."/>
            <person name="Duncan E.J."/>
            <person name="Remnant E.J."/>
            <person name="Van Eeckhoven J."/>
            <person name="Graham B."/>
            <person name="Knapp R.A."/>
            <person name="Langford K.W."/>
            <person name="Kronenberg Z."/>
            <person name="Press M.O."/>
            <person name="Eacker S.M."/>
            <person name="Wilson-Rankin E.E."/>
            <person name="Purcell J."/>
            <person name="Lester P.J."/>
            <person name="Dearden P.K."/>
        </authorList>
    </citation>
    <scope>NUCLEOTIDE SEQUENCE</scope>
    <source>
        <strain evidence="1">Volc-1</strain>
    </source>
</reference>
<dbReference type="Proteomes" id="UP000600918">
    <property type="component" value="Unassembled WGS sequence"/>
</dbReference>
<accession>A0A834U8N5</accession>
<proteinExistence type="predicted"/>
<dbReference type="EMBL" id="JACSDY010000008">
    <property type="protein sequence ID" value="KAF7422028.1"/>
    <property type="molecule type" value="Genomic_DNA"/>
</dbReference>